<dbReference type="Proteomes" id="UP000650833">
    <property type="component" value="Unassembled WGS sequence"/>
</dbReference>
<organism evidence="2 3">
    <name type="scientific">Mucor plumbeus</name>
    <dbReference type="NCBI Taxonomy" id="97098"/>
    <lineage>
        <taxon>Eukaryota</taxon>
        <taxon>Fungi</taxon>
        <taxon>Fungi incertae sedis</taxon>
        <taxon>Mucoromycota</taxon>
        <taxon>Mucoromycotina</taxon>
        <taxon>Mucoromycetes</taxon>
        <taxon>Mucorales</taxon>
        <taxon>Mucorineae</taxon>
        <taxon>Mucoraceae</taxon>
        <taxon>Mucor</taxon>
    </lineage>
</organism>
<evidence type="ECO:0000313" key="3">
    <source>
        <dbReference type="Proteomes" id="UP000650833"/>
    </source>
</evidence>
<gene>
    <name evidence="2" type="ORF">INT46_007633</name>
</gene>
<sequence length="332" mass="36890">MSFRRNNNFLPAIERMNSSTSFFNCDENTNNNYVIEQLCQEVHELKTMVCNQQRSHNELINILAPIFPRSADQAVFNEASAVAQRTATASMVNSNLRGERFIKKVLPLAKATNSRNSSTPSNVARIKAMLKVLIGRQENVRVENIIDEQVEDDYKSLKTSARGIYRAFVAHHPNSKGLSWSKLGQVNPTVKNQLILNLEKKAYDSGINIHFCEDMWAADRLLFKAFRGSRSKGNNNNFAVENPSSDNSNNPSSSRSRSSSCSTEYSTASALKPNESEKESFSIVYTGLSSLEPSEASSSTTKISEKRLTSSRSSANCNDDNGEDTSSESNEN</sequence>
<evidence type="ECO:0000313" key="2">
    <source>
        <dbReference type="EMBL" id="KAG2201166.1"/>
    </source>
</evidence>
<feature type="region of interest" description="Disordered" evidence="1">
    <location>
        <begin position="291"/>
        <end position="332"/>
    </location>
</feature>
<protein>
    <submittedName>
        <fullName evidence="2">Uncharacterized protein</fullName>
    </submittedName>
</protein>
<feature type="region of interest" description="Disordered" evidence="1">
    <location>
        <begin position="233"/>
        <end position="278"/>
    </location>
</feature>
<comment type="caution">
    <text evidence="2">The sequence shown here is derived from an EMBL/GenBank/DDBJ whole genome shotgun (WGS) entry which is preliminary data.</text>
</comment>
<reference evidence="2" key="1">
    <citation type="submission" date="2020-12" db="EMBL/GenBank/DDBJ databases">
        <title>Metabolic potential, ecology and presence of endohyphal bacteria is reflected in genomic diversity of Mucoromycotina.</title>
        <authorList>
            <person name="Muszewska A."/>
            <person name="Okrasinska A."/>
            <person name="Steczkiewicz K."/>
            <person name="Drgas O."/>
            <person name="Orlowska M."/>
            <person name="Perlinska-Lenart U."/>
            <person name="Aleksandrzak-Piekarczyk T."/>
            <person name="Szatraj K."/>
            <person name="Zielenkiewicz U."/>
            <person name="Pilsyk S."/>
            <person name="Malc E."/>
            <person name="Mieczkowski P."/>
            <person name="Kruszewska J.S."/>
            <person name="Biernat P."/>
            <person name="Pawlowska J."/>
        </authorList>
    </citation>
    <scope>NUCLEOTIDE SEQUENCE</scope>
    <source>
        <strain evidence="2">CBS 226.32</strain>
    </source>
</reference>
<proteinExistence type="predicted"/>
<accession>A0A8H7R0Y3</accession>
<dbReference type="EMBL" id="JAEPRC010000292">
    <property type="protein sequence ID" value="KAG2201166.1"/>
    <property type="molecule type" value="Genomic_DNA"/>
</dbReference>
<keyword evidence="3" id="KW-1185">Reference proteome</keyword>
<evidence type="ECO:0000256" key="1">
    <source>
        <dbReference type="SAM" id="MobiDB-lite"/>
    </source>
</evidence>
<name>A0A8H7R0Y3_9FUNG</name>
<feature type="compositionally biased region" description="Polar residues" evidence="1">
    <location>
        <begin position="310"/>
        <end position="319"/>
    </location>
</feature>
<feature type="compositionally biased region" description="Low complexity" evidence="1">
    <location>
        <begin position="242"/>
        <end position="262"/>
    </location>
</feature>
<dbReference type="AlphaFoldDB" id="A0A8H7R0Y3"/>
<feature type="compositionally biased region" description="Acidic residues" evidence="1">
    <location>
        <begin position="320"/>
        <end position="332"/>
    </location>
</feature>